<reference evidence="1" key="1">
    <citation type="journal article" date="2020" name="Stud. Mycol.">
        <title>101 Dothideomycetes genomes: a test case for predicting lifestyles and emergence of pathogens.</title>
        <authorList>
            <person name="Haridas S."/>
            <person name="Albert R."/>
            <person name="Binder M."/>
            <person name="Bloem J."/>
            <person name="Labutti K."/>
            <person name="Salamov A."/>
            <person name="Andreopoulos B."/>
            <person name="Baker S."/>
            <person name="Barry K."/>
            <person name="Bills G."/>
            <person name="Bluhm B."/>
            <person name="Cannon C."/>
            <person name="Castanera R."/>
            <person name="Culley D."/>
            <person name="Daum C."/>
            <person name="Ezra D."/>
            <person name="Gonzalez J."/>
            <person name="Henrissat B."/>
            <person name="Kuo A."/>
            <person name="Liang C."/>
            <person name="Lipzen A."/>
            <person name="Lutzoni F."/>
            <person name="Magnuson J."/>
            <person name="Mondo S."/>
            <person name="Nolan M."/>
            <person name="Ohm R."/>
            <person name="Pangilinan J."/>
            <person name="Park H.-J."/>
            <person name="Ramirez L."/>
            <person name="Alfaro M."/>
            <person name="Sun H."/>
            <person name="Tritt A."/>
            <person name="Yoshinaga Y."/>
            <person name="Zwiers L.-H."/>
            <person name="Turgeon B."/>
            <person name="Goodwin S."/>
            <person name="Spatafora J."/>
            <person name="Crous P."/>
            <person name="Grigoriev I."/>
        </authorList>
    </citation>
    <scope>NUCLEOTIDE SEQUENCE</scope>
    <source>
        <strain evidence="1">CBS 109.77</strain>
    </source>
</reference>
<gene>
    <name evidence="1" type="ORF">K505DRAFT_335273</name>
</gene>
<name>A0A6A6XIX4_9PLEO</name>
<dbReference type="Gene3D" id="1.25.40.180">
    <property type="match status" value="1"/>
</dbReference>
<dbReference type="InterPro" id="IPR016024">
    <property type="entry name" value="ARM-type_fold"/>
</dbReference>
<dbReference type="Proteomes" id="UP000799757">
    <property type="component" value="Unassembled WGS sequence"/>
</dbReference>
<evidence type="ECO:0000313" key="2">
    <source>
        <dbReference type="Proteomes" id="UP000799757"/>
    </source>
</evidence>
<dbReference type="EMBL" id="MU001833">
    <property type="protein sequence ID" value="KAF2796362.1"/>
    <property type="molecule type" value="Genomic_DNA"/>
</dbReference>
<accession>A0A6A6XIX4</accession>
<dbReference type="SUPFAM" id="SSF48371">
    <property type="entry name" value="ARM repeat"/>
    <property type="match status" value="1"/>
</dbReference>
<dbReference type="AlphaFoldDB" id="A0A6A6XIX4"/>
<protein>
    <submittedName>
        <fullName evidence="1">Uncharacterized protein</fullName>
    </submittedName>
</protein>
<proteinExistence type="predicted"/>
<keyword evidence="2" id="KW-1185">Reference proteome</keyword>
<dbReference type="OrthoDB" id="3688717at2759"/>
<evidence type="ECO:0000313" key="1">
    <source>
        <dbReference type="EMBL" id="KAF2796362.1"/>
    </source>
</evidence>
<organism evidence="1 2">
    <name type="scientific">Melanomma pulvis-pyrius CBS 109.77</name>
    <dbReference type="NCBI Taxonomy" id="1314802"/>
    <lineage>
        <taxon>Eukaryota</taxon>
        <taxon>Fungi</taxon>
        <taxon>Dikarya</taxon>
        <taxon>Ascomycota</taxon>
        <taxon>Pezizomycotina</taxon>
        <taxon>Dothideomycetes</taxon>
        <taxon>Pleosporomycetidae</taxon>
        <taxon>Pleosporales</taxon>
        <taxon>Melanommataceae</taxon>
        <taxon>Melanomma</taxon>
    </lineage>
</organism>
<sequence length="245" mass="27618">MEYNSALVPSNLLPVNTYTRWIQVTIDNLPNDATKASTRGVMAGLSEQVYGQASRLDLLIKTIFDKLMLDKHWALTAVFLYHHLSNIMEYNFFDRSYVDGKGKILTGSKVVLRTLMHYSEVTLKSLVVSNSWYICPGFLPFLAELWRSDLQPAAMLQKMLEETIDMLNSSDSLFAGDNFDIFIEFIVLVGPKLDEGAMEPSDFTACINRLRKHGMTAPLTIAVTIGGLLRLREHGWDREASLGPH</sequence>